<dbReference type="RefSeq" id="XP_030641498.1">
    <property type="nucleotide sequence ID" value="XM_030785638.1"/>
</dbReference>
<keyword evidence="1" id="KW-0472">Membrane</keyword>
<keyword evidence="2" id="KW-1185">Reference proteome</keyword>
<accession>A0A6J2WB59</accession>
<sequence length="71" mass="8026">MESSDASVQYNRWDNDNVNLNVSSSQSSFIQFYNRLCTGELGIAMRVLGSLTVMAAMYIIGYITGYYVHRC</sequence>
<dbReference type="AlphaFoldDB" id="A0A6J2WB59"/>
<keyword evidence="1" id="KW-1133">Transmembrane helix</keyword>
<evidence type="ECO:0000313" key="3">
    <source>
        <dbReference type="RefSeq" id="XP_030641498.1"/>
    </source>
</evidence>
<evidence type="ECO:0000313" key="2">
    <source>
        <dbReference type="Proteomes" id="UP000504632"/>
    </source>
</evidence>
<organism evidence="2 3">
    <name type="scientific">Chanos chanos</name>
    <name type="common">Milkfish</name>
    <name type="synonym">Mugil chanos</name>
    <dbReference type="NCBI Taxonomy" id="29144"/>
    <lineage>
        <taxon>Eukaryota</taxon>
        <taxon>Metazoa</taxon>
        <taxon>Chordata</taxon>
        <taxon>Craniata</taxon>
        <taxon>Vertebrata</taxon>
        <taxon>Euteleostomi</taxon>
        <taxon>Actinopterygii</taxon>
        <taxon>Neopterygii</taxon>
        <taxon>Teleostei</taxon>
        <taxon>Ostariophysi</taxon>
        <taxon>Gonorynchiformes</taxon>
        <taxon>Chanidae</taxon>
        <taxon>Chanos</taxon>
    </lineage>
</organism>
<dbReference type="OrthoDB" id="8633453at2759"/>
<dbReference type="InterPro" id="IPR031744">
    <property type="entry name" value="SMIM1"/>
</dbReference>
<keyword evidence="1" id="KW-0812">Transmembrane</keyword>
<protein>
    <submittedName>
        <fullName evidence="3">Small integral membrane protein 1</fullName>
    </submittedName>
</protein>
<evidence type="ECO:0000256" key="1">
    <source>
        <dbReference type="SAM" id="Phobius"/>
    </source>
</evidence>
<dbReference type="Proteomes" id="UP000504632">
    <property type="component" value="Chromosome 9"/>
</dbReference>
<dbReference type="FunCoup" id="A0A6J2WB59">
    <property type="interactions" value="390"/>
</dbReference>
<dbReference type="GeneID" id="115821852"/>
<dbReference type="PANTHER" id="PTHR38503:SF1">
    <property type="entry name" value="SMALL INTEGRAL MEMBRANE PROTEIN 1"/>
    <property type="match status" value="1"/>
</dbReference>
<name>A0A6J2WB59_CHACN</name>
<proteinExistence type="predicted"/>
<dbReference type="CTD" id="388588"/>
<feature type="transmembrane region" description="Helical" evidence="1">
    <location>
        <begin position="43"/>
        <end position="68"/>
    </location>
</feature>
<dbReference type="InParanoid" id="A0A6J2WB59"/>
<reference evidence="3" key="1">
    <citation type="submission" date="2025-08" db="UniProtKB">
        <authorList>
            <consortium name="RefSeq"/>
        </authorList>
    </citation>
    <scope>IDENTIFICATION</scope>
</reference>
<dbReference type="PANTHER" id="PTHR38503">
    <property type="entry name" value="SMALL INTEGRAL MEMBRANE PROTEIN 1"/>
    <property type="match status" value="1"/>
</dbReference>
<gene>
    <name evidence="3" type="primary">smim1</name>
</gene>
<dbReference type="Pfam" id="PF15875">
    <property type="entry name" value="DUF4731"/>
    <property type="match status" value="1"/>
</dbReference>